<name>A0AAW1X2X2_RUBAR</name>
<dbReference type="PANTHER" id="PTHR45747:SF14">
    <property type="entry name" value="HISTONE-LYSINE N-METHYLTRANSFERASE EZA1"/>
    <property type="match status" value="1"/>
</dbReference>
<evidence type="ECO:0000256" key="4">
    <source>
        <dbReference type="ARBA" id="ARBA00022691"/>
    </source>
</evidence>
<dbReference type="GO" id="GO:0032259">
    <property type="term" value="P:methylation"/>
    <property type="evidence" value="ECO:0007669"/>
    <property type="project" value="UniProtKB-KW"/>
</dbReference>
<evidence type="ECO:0000259" key="8">
    <source>
        <dbReference type="PROSITE" id="PS50280"/>
    </source>
</evidence>
<dbReference type="InterPro" id="IPR045318">
    <property type="entry name" value="EZH1/2-like"/>
</dbReference>
<dbReference type="InterPro" id="IPR026489">
    <property type="entry name" value="CXC_dom"/>
</dbReference>
<dbReference type="PROSITE" id="PS51576">
    <property type="entry name" value="SAM_MT43_EZ"/>
    <property type="match status" value="1"/>
</dbReference>
<dbReference type="InterPro" id="IPR046341">
    <property type="entry name" value="SET_dom_sf"/>
</dbReference>
<dbReference type="CDD" id="cd10519">
    <property type="entry name" value="SET_EZH"/>
    <property type="match status" value="1"/>
</dbReference>
<dbReference type="InterPro" id="IPR033467">
    <property type="entry name" value="Tesmin/TSO1-like_CXC"/>
</dbReference>
<dbReference type="GO" id="GO:0050793">
    <property type="term" value="P:regulation of developmental process"/>
    <property type="evidence" value="ECO:0007669"/>
    <property type="project" value="UniProtKB-ARBA"/>
</dbReference>
<evidence type="ECO:0000259" key="9">
    <source>
        <dbReference type="PROSITE" id="PS51633"/>
    </source>
</evidence>
<evidence type="ECO:0000313" key="11">
    <source>
        <dbReference type="Proteomes" id="UP001457282"/>
    </source>
</evidence>
<dbReference type="Proteomes" id="UP001457282">
    <property type="component" value="Unassembled WGS sequence"/>
</dbReference>
<evidence type="ECO:0000256" key="1">
    <source>
        <dbReference type="ARBA" id="ARBA00004123"/>
    </source>
</evidence>
<dbReference type="InterPro" id="IPR041355">
    <property type="entry name" value="Pre-SET_CXC"/>
</dbReference>
<reference evidence="10 11" key="1">
    <citation type="journal article" date="2023" name="G3 (Bethesda)">
        <title>A chromosome-length genome assembly and annotation of blackberry (Rubus argutus, cv. 'Hillquist').</title>
        <authorList>
            <person name="Bruna T."/>
            <person name="Aryal R."/>
            <person name="Dudchenko O."/>
            <person name="Sargent D.J."/>
            <person name="Mead D."/>
            <person name="Buti M."/>
            <person name="Cavallini A."/>
            <person name="Hytonen T."/>
            <person name="Andres J."/>
            <person name="Pham M."/>
            <person name="Weisz D."/>
            <person name="Mascagni F."/>
            <person name="Usai G."/>
            <person name="Natali L."/>
            <person name="Bassil N."/>
            <person name="Fernandez G.E."/>
            <person name="Lomsadze A."/>
            <person name="Armour M."/>
            <person name="Olukolu B."/>
            <person name="Poorten T."/>
            <person name="Britton C."/>
            <person name="Davik J."/>
            <person name="Ashrafi H."/>
            <person name="Aiden E.L."/>
            <person name="Borodovsky M."/>
            <person name="Worthington M."/>
        </authorList>
    </citation>
    <scope>NUCLEOTIDE SEQUENCE [LARGE SCALE GENOMIC DNA]</scope>
    <source>
        <strain evidence="10">PI 553951</strain>
    </source>
</reference>
<dbReference type="PROSITE" id="PS50280">
    <property type="entry name" value="SET"/>
    <property type="match status" value="1"/>
</dbReference>
<dbReference type="EMBL" id="JBEDUW010000005">
    <property type="protein sequence ID" value="KAK9930693.1"/>
    <property type="molecule type" value="Genomic_DNA"/>
</dbReference>
<keyword evidence="5" id="KW-0539">Nucleus</keyword>
<accession>A0AAW1X2X2</accession>
<dbReference type="InterPro" id="IPR025778">
    <property type="entry name" value="Hist-Lys_N-MeTrfase_plant"/>
</dbReference>
<evidence type="ECO:0000313" key="10">
    <source>
        <dbReference type="EMBL" id="KAK9930693.1"/>
    </source>
</evidence>
<evidence type="ECO:0000256" key="6">
    <source>
        <dbReference type="ARBA" id="ARBA00048568"/>
    </source>
</evidence>
<organism evidence="10 11">
    <name type="scientific">Rubus argutus</name>
    <name type="common">Southern blackberry</name>
    <dbReference type="NCBI Taxonomy" id="59490"/>
    <lineage>
        <taxon>Eukaryota</taxon>
        <taxon>Viridiplantae</taxon>
        <taxon>Streptophyta</taxon>
        <taxon>Embryophyta</taxon>
        <taxon>Tracheophyta</taxon>
        <taxon>Spermatophyta</taxon>
        <taxon>Magnoliopsida</taxon>
        <taxon>eudicotyledons</taxon>
        <taxon>Gunneridae</taxon>
        <taxon>Pentapetalae</taxon>
        <taxon>rosids</taxon>
        <taxon>fabids</taxon>
        <taxon>Rosales</taxon>
        <taxon>Rosaceae</taxon>
        <taxon>Rosoideae</taxon>
        <taxon>Rosoideae incertae sedis</taxon>
        <taxon>Rubus</taxon>
    </lineage>
</organism>
<dbReference type="Pfam" id="PF25996">
    <property type="entry name" value="HTH_CLF_N"/>
    <property type="match status" value="1"/>
</dbReference>
<keyword evidence="4" id="KW-0949">S-adenosyl-L-methionine</keyword>
<evidence type="ECO:0000256" key="2">
    <source>
        <dbReference type="ARBA" id="ARBA00022603"/>
    </source>
</evidence>
<comment type="subcellular location">
    <subcellularLocation>
        <location evidence="1">Nucleus</location>
    </subcellularLocation>
</comment>
<evidence type="ECO:0008006" key="12">
    <source>
        <dbReference type="Google" id="ProtNLM"/>
    </source>
</evidence>
<dbReference type="SMART" id="SM00317">
    <property type="entry name" value="SET"/>
    <property type="match status" value="1"/>
</dbReference>
<dbReference type="SUPFAM" id="SSF82199">
    <property type="entry name" value="SET domain"/>
    <property type="match status" value="1"/>
</dbReference>
<dbReference type="Pfam" id="PF18264">
    <property type="entry name" value="preSET_CXC"/>
    <property type="match status" value="1"/>
</dbReference>
<dbReference type="InterPro" id="IPR058609">
    <property type="entry name" value="HTH_CLF-like"/>
</dbReference>
<dbReference type="SMART" id="SM01114">
    <property type="entry name" value="CXC"/>
    <property type="match status" value="1"/>
</dbReference>
<feature type="region of interest" description="Disordered" evidence="7">
    <location>
        <begin position="1"/>
        <end position="32"/>
    </location>
</feature>
<proteinExistence type="predicted"/>
<comment type="caution">
    <text evidence="10">The sequence shown here is derived from an EMBL/GenBank/DDBJ whole genome shotgun (WGS) entry which is preliminary data.</text>
</comment>
<dbReference type="GO" id="GO:0003682">
    <property type="term" value="F:chromatin binding"/>
    <property type="evidence" value="ECO:0007669"/>
    <property type="project" value="TreeGrafter"/>
</dbReference>
<keyword evidence="3" id="KW-0808">Transferase</keyword>
<sequence length="901" mass="100587">MSVTGRGMVVSKAADSATKLKKSHGEEPGDTVGLAQKMYQLKRQIQAERVMSVKEKVDQNRRRLASYVSKISSAISRANEPNGSSKLLNSRIEHPPCKFSGFSKGIGDKDYSNNEEELLSSSIELPKAHKIDPYTTWIWLDRNQRMAEDQSVVGRRQIYYDKEHGSEALVYSDTDDEMTEPEEVKRAFSGGEDRILSMAFQEHGTGEEVVKAVSQFIGATTLEIQERYITIKERGCEKHESKGSGDSGSDRHISLDKSLSAALDSFDNLFCRRCLIFDCRLHGCSQPLIYPSEKQLHWSEHDEDEKPCSDQCYLRLNVVENLLGGPDIEALCRTNIIKSGRESAPASSFNAEQPSSCGSTDILYDERYIPGKAVPFTSEASHGSEVIAGALGLDTDMMTTHNESTGKRKVVKYTDKVAHDRTIVPDDFQGSSKKQKSLDALHLVSGTSVPVLVQDHITSSEHRNPDADLLNKNELEMTNNESAGHTSKELVCFGSSSCDESMDNVKDEPKDVTAVLKQPSKSTGGQVKGLCSSSSEWKAVEKELYMKGLEIFGRNSCLIARNLLSGFRTCLEVSIFMRDAEASMPNRSIVGPCSFMEDNGKADTDQSEQEMRTKSRSFRRRGKARRLKYSWKSAGHPSVWKRIADGKNQSRKQYIPCGCQSTCGKQCSCLQNGTCCEKYCGCSKSCKNRFRGCHCAKSQCRSRQCPCFAADRECDPDVCRNCWVSCGDDSLGQPPKQGDSQCGNMRLLLRQQQRILLGKSDVAGWGAFLKNPVNKNDYLGEYTGELISHEEADRRGKIYDRADSSFLFDLNDQWVLDAYRKGDKLKFANHSKKPNCHAKVMLVAGDHRVGIFAKEHIDAGEEIFYDYCYPPETEIPWAQAEGLKRDDSSVSQVRAKKHQSH</sequence>
<dbReference type="PANTHER" id="PTHR45747">
    <property type="entry name" value="HISTONE-LYSINE N-METHYLTRANSFERASE E(Z)"/>
    <property type="match status" value="1"/>
</dbReference>
<dbReference type="GO" id="GO:0031507">
    <property type="term" value="P:heterochromatin formation"/>
    <property type="evidence" value="ECO:0007669"/>
    <property type="project" value="TreeGrafter"/>
</dbReference>
<dbReference type="GO" id="GO:0140951">
    <property type="term" value="F:histone H3K27 trimethyltransferase activity"/>
    <property type="evidence" value="ECO:0007669"/>
    <property type="project" value="UniProtKB-EC"/>
</dbReference>
<keyword evidence="2" id="KW-0489">Methyltransferase</keyword>
<dbReference type="Gene3D" id="2.170.270.10">
    <property type="entry name" value="SET domain"/>
    <property type="match status" value="1"/>
</dbReference>
<comment type="catalytic activity">
    <reaction evidence="6">
        <text>L-lysyl(27)-[histone H3] + 3 S-adenosyl-L-methionine = N(6),N(6),N(6)-trimethyl-L-lysyl(27)-[histone H3] + 3 S-adenosyl-L-homocysteine + 3 H(+)</text>
        <dbReference type="Rhea" id="RHEA:60292"/>
        <dbReference type="Rhea" id="RHEA-COMP:15535"/>
        <dbReference type="Rhea" id="RHEA-COMP:15548"/>
        <dbReference type="ChEBI" id="CHEBI:15378"/>
        <dbReference type="ChEBI" id="CHEBI:29969"/>
        <dbReference type="ChEBI" id="CHEBI:57856"/>
        <dbReference type="ChEBI" id="CHEBI:59789"/>
        <dbReference type="ChEBI" id="CHEBI:61961"/>
        <dbReference type="EC" id="2.1.1.356"/>
    </reaction>
</comment>
<keyword evidence="11" id="KW-1185">Reference proteome</keyword>
<feature type="domain" description="SET" evidence="8">
    <location>
        <begin position="753"/>
        <end position="868"/>
    </location>
</feature>
<dbReference type="Pfam" id="PF00856">
    <property type="entry name" value="SET"/>
    <property type="match status" value="1"/>
</dbReference>
<gene>
    <name evidence="10" type="ORF">M0R45_027722</name>
</gene>
<protein>
    <recommendedName>
        <fullName evidence="12">[Histone H3]-lysine(27) N-trimethyltransferase</fullName>
    </recommendedName>
</protein>
<dbReference type="AlphaFoldDB" id="A0AAW1X2X2"/>
<feature type="domain" description="CXC" evidence="9">
    <location>
        <begin position="640"/>
        <end position="739"/>
    </location>
</feature>
<evidence type="ECO:0000256" key="5">
    <source>
        <dbReference type="ARBA" id="ARBA00023242"/>
    </source>
</evidence>
<evidence type="ECO:0000256" key="3">
    <source>
        <dbReference type="ARBA" id="ARBA00022679"/>
    </source>
</evidence>
<evidence type="ECO:0000256" key="7">
    <source>
        <dbReference type="SAM" id="MobiDB-lite"/>
    </source>
</evidence>
<dbReference type="PROSITE" id="PS51633">
    <property type="entry name" value="CXC"/>
    <property type="match status" value="1"/>
</dbReference>
<dbReference type="InterPro" id="IPR001214">
    <property type="entry name" value="SET_dom"/>
</dbReference>
<dbReference type="GO" id="GO:0031519">
    <property type="term" value="C:PcG protein complex"/>
    <property type="evidence" value="ECO:0007669"/>
    <property type="project" value="InterPro"/>
</dbReference>
<dbReference type="FunFam" id="2.170.270.10:FF:000001">
    <property type="entry name" value="Putative histone-lysine N-methyltransferase EZH2"/>
    <property type="match status" value="1"/>
</dbReference>